<dbReference type="PANTHER" id="PTHR35523">
    <property type="entry name" value="CELL WALL PROTEIN SED1"/>
    <property type="match status" value="1"/>
</dbReference>
<comment type="caution">
    <text evidence="2">The sequence shown here is derived from an EMBL/GenBank/DDBJ whole genome shotgun (WGS) entry which is preliminary data.</text>
</comment>
<sequence>MQFSKIAVAFAFAVGSVAAATNGTVVYTTEILTEYTTVCPAATTLTYNGETITATESQTITLPCPCTVVKPITTSTHVICETCTAVPTSAPVYSNSTTAAVPTTAKATTSVGTTSASTTAATSTFTGAANKYAASGASLAGLLGLAAFVL</sequence>
<gene>
    <name evidence="2" type="ORF">PVAG01_03926</name>
</gene>
<evidence type="ECO:0000313" key="2">
    <source>
        <dbReference type="EMBL" id="KAL3424645.1"/>
    </source>
</evidence>
<feature type="signal peptide" evidence="1">
    <location>
        <begin position="1"/>
        <end position="19"/>
    </location>
</feature>
<name>A0ABR4PMU5_9HELO</name>
<evidence type="ECO:0000256" key="1">
    <source>
        <dbReference type="SAM" id="SignalP"/>
    </source>
</evidence>
<evidence type="ECO:0000313" key="3">
    <source>
        <dbReference type="Proteomes" id="UP001629113"/>
    </source>
</evidence>
<keyword evidence="1" id="KW-0732">Signal</keyword>
<reference evidence="2 3" key="1">
    <citation type="submission" date="2024-06" db="EMBL/GenBank/DDBJ databases">
        <title>Complete genome of Phlyctema vagabunda strain 19-DSS-EL-015.</title>
        <authorList>
            <person name="Fiorenzani C."/>
        </authorList>
    </citation>
    <scope>NUCLEOTIDE SEQUENCE [LARGE SCALE GENOMIC DNA]</scope>
    <source>
        <strain evidence="2 3">19-DSS-EL-015</strain>
    </source>
</reference>
<feature type="chain" id="PRO_5045439473" evidence="1">
    <location>
        <begin position="20"/>
        <end position="150"/>
    </location>
</feature>
<dbReference type="Proteomes" id="UP001629113">
    <property type="component" value="Unassembled WGS sequence"/>
</dbReference>
<accession>A0ABR4PMU5</accession>
<organism evidence="2 3">
    <name type="scientific">Phlyctema vagabunda</name>
    <dbReference type="NCBI Taxonomy" id="108571"/>
    <lineage>
        <taxon>Eukaryota</taxon>
        <taxon>Fungi</taxon>
        <taxon>Dikarya</taxon>
        <taxon>Ascomycota</taxon>
        <taxon>Pezizomycotina</taxon>
        <taxon>Leotiomycetes</taxon>
        <taxon>Helotiales</taxon>
        <taxon>Dermateaceae</taxon>
        <taxon>Phlyctema</taxon>
    </lineage>
</organism>
<dbReference type="PANTHER" id="PTHR35523:SF1">
    <property type="entry name" value="CELL WALL PROTEIN SED1"/>
    <property type="match status" value="1"/>
</dbReference>
<protein>
    <submittedName>
        <fullName evidence="2">Mmc protein</fullName>
    </submittedName>
</protein>
<proteinExistence type="predicted"/>
<dbReference type="InterPro" id="IPR038843">
    <property type="entry name" value="Sed1/Spi1"/>
</dbReference>
<keyword evidence="3" id="KW-1185">Reference proteome</keyword>
<dbReference type="EMBL" id="JBFCZG010000003">
    <property type="protein sequence ID" value="KAL3424645.1"/>
    <property type="molecule type" value="Genomic_DNA"/>
</dbReference>